<feature type="compositionally biased region" description="Polar residues" evidence="11">
    <location>
        <begin position="419"/>
        <end position="440"/>
    </location>
</feature>
<reference evidence="15" key="1">
    <citation type="journal article" date="2015" name="Genom Data">
        <title>Draft genome sequences of Phytophthora kernoviae and Phytophthora ramorum lineage EU2 from Scotland.</title>
        <authorList>
            <person name="Sambles C."/>
            <person name="Schlenzig A."/>
            <person name="O'Neill P."/>
            <person name="Grant M."/>
            <person name="Studholme D.J."/>
        </authorList>
    </citation>
    <scope>NUCLEOTIDE SEQUENCE</scope>
    <source>
        <strain evidence="15">00238/432</strain>
    </source>
</reference>
<feature type="compositionally biased region" description="Low complexity" evidence="11">
    <location>
        <begin position="402"/>
        <end position="418"/>
    </location>
</feature>
<keyword evidence="7" id="KW-0418">Kinase</keyword>
<reference evidence="15" key="2">
    <citation type="submission" date="2020-02" db="EMBL/GenBank/DDBJ databases">
        <authorList>
            <person name="Studholme D.J."/>
        </authorList>
    </citation>
    <scope>NUCLEOTIDE SEQUENCE</scope>
    <source>
        <strain evidence="15">00238/432</strain>
    </source>
</reference>
<evidence type="ECO:0000256" key="7">
    <source>
        <dbReference type="ARBA" id="ARBA00022777"/>
    </source>
</evidence>
<comment type="subcellular location">
    <subcellularLocation>
        <location evidence="1">Nucleus</location>
    </subcellularLocation>
</comment>
<dbReference type="Pfam" id="PF02260">
    <property type="entry name" value="FATC"/>
    <property type="match status" value="1"/>
</dbReference>
<dbReference type="PANTHER" id="PTHR37079:SF4">
    <property type="entry name" value="SERINE_THREONINE-PROTEIN KINASE ATM"/>
    <property type="match status" value="1"/>
</dbReference>
<dbReference type="InterPro" id="IPR000403">
    <property type="entry name" value="PI3/4_kinase_cat_dom"/>
</dbReference>
<dbReference type="PROSITE" id="PS51190">
    <property type="entry name" value="FATC"/>
    <property type="match status" value="1"/>
</dbReference>
<dbReference type="Gene3D" id="1.10.1070.11">
    <property type="entry name" value="Phosphatidylinositol 3-/4-kinase, catalytic domain"/>
    <property type="match status" value="1"/>
</dbReference>
<dbReference type="SMART" id="SM00146">
    <property type="entry name" value="PI3Kc"/>
    <property type="match status" value="1"/>
</dbReference>
<evidence type="ECO:0000259" key="14">
    <source>
        <dbReference type="PROSITE" id="PS51190"/>
    </source>
</evidence>
<evidence type="ECO:0000256" key="1">
    <source>
        <dbReference type="ARBA" id="ARBA00004123"/>
    </source>
</evidence>
<dbReference type="PROSITE" id="PS50290">
    <property type="entry name" value="PI3_4_KINASE_3"/>
    <property type="match status" value="1"/>
</dbReference>
<dbReference type="InterPro" id="IPR003152">
    <property type="entry name" value="FATC_dom"/>
</dbReference>
<evidence type="ECO:0000313" key="16">
    <source>
        <dbReference type="Proteomes" id="UP000702964"/>
    </source>
</evidence>
<evidence type="ECO:0000259" key="12">
    <source>
        <dbReference type="PROSITE" id="PS50290"/>
    </source>
</evidence>
<evidence type="ECO:0000256" key="2">
    <source>
        <dbReference type="ARBA" id="ARBA00012513"/>
    </source>
</evidence>
<dbReference type="GO" id="GO:0006974">
    <property type="term" value="P:DNA damage response"/>
    <property type="evidence" value="ECO:0007669"/>
    <property type="project" value="UniProtKB-KW"/>
</dbReference>
<evidence type="ECO:0000259" key="13">
    <source>
        <dbReference type="PROSITE" id="PS51189"/>
    </source>
</evidence>
<evidence type="ECO:0000256" key="8">
    <source>
        <dbReference type="ARBA" id="ARBA00022840"/>
    </source>
</evidence>
<feature type="domain" description="FAT" evidence="13">
    <location>
        <begin position="1"/>
        <end position="84"/>
    </location>
</feature>
<gene>
    <name evidence="15" type="ORF">G195_009881</name>
</gene>
<feature type="domain" description="PI3K/PI4K catalytic" evidence="12">
    <location>
        <begin position="1"/>
        <end position="421"/>
    </location>
</feature>
<dbReference type="Proteomes" id="UP000702964">
    <property type="component" value="Unassembled WGS sequence"/>
</dbReference>
<dbReference type="InterPro" id="IPR018936">
    <property type="entry name" value="PI3/4_kinase_CS"/>
</dbReference>
<keyword evidence="9" id="KW-0539">Nucleus</keyword>
<evidence type="ECO:0000256" key="3">
    <source>
        <dbReference type="ARBA" id="ARBA00022527"/>
    </source>
</evidence>
<evidence type="ECO:0000256" key="6">
    <source>
        <dbReference type="ARBA" id="ARBA00022763"/>
    </source>
</evidence>
<dbReference type="EC" id="2.7.11.1" evidence="2"/>
<dbReference type="InterPro" id="IPR014009">
    <property type="entry name" value="PIK_FAT"/>
</dbReference>
<comment type="catalytic activity">
    <reaction evidence="10">
        <text>L-threonyl-[protein] + ATP = O-phospho-L-threonyl-[protein] + ADP + H(+)</text>
        <dbReference type="Rhea" id="RHEA:46608"/>
        <dbReference type="Rhea" id="RHEA-COMP:11060"/>
        <dbReference type="Rhea" id="RHEA-COMP:11605"/>
        <dbReference type="ChEBI" id="CHEBI:15378"/>
        <dbReference type="ChEBI" id="CHEBI:30013"/>
        <dbReference type="ChEBI" id="CHEBI:30616"/>
        <dbReference type="ChEBI" id="CHEBI:61977"/>
        <dbReference type="ChEBI" id="CHEBI:456216"/>
        <dbReference type="EC" id="2.7.11.1"/>
    </reaction>
</comment>
<keyword evidence="5" id="KW-0547">Nucleotide-binding</keyword>
<dbReference type="EMBL" id="AOFI03000498">
    <property type="protein sequence ID" value="KAF4316696.1"/>
    <property type="molecule type" value="Genomic_DNA"/>
</dbReference>
<dbReference type="InterPro" id="IPR036940">
    <property type="entry name" value="PI3/4_kinase_cat_sf"/>
</dbReference>
<keyword evidence="6" id="KW-0227">DNA damage</keyword>
<accession>A0A8J4RW95</accession>
<dbReference type="InterPro" id="IPR038980">
    <property type="entry name" value="ATM_plant"/>
</dbReference>
<dbReference type="SMART" id="SM01343">
    <property type="entry name" value="FATC"/>
    <property type="match status" value="1"/>
</dbReference>
<evidence type="ECO:0000256" key="10">
    <source>
        <dbReference type="ARBA" id="ARBA00047899"/>
    </source>
</evidence>
<dbReference type="Pfam" id="PF00454">
    <property type="entry name" value="PI3_PI4_kinase"/>
    <property type="match status" value="1"/>
</dbReference>
<evidence type="ECO:0000256" key="5">
    <source>
        <dbReference type="ARBA" id="ARBA00022741"/>
    </source>
</evidence>
<dbReference type="GO" id="GO:0005524">
    <property type="term" value="F:ATP binding"/>
    <property type="evidence" value="ECO:0007669"/>
    <property type="project" value="UniProtKB-KW"/>
</dbReference>
<evidence type="ECO:0000256" key="11">
    <source>
        <dbReference type="SAM" id="MobiDB-lite"/>
    </source>
</evidence>
<sequence>MVFRVLSLWFNNQRKADINRIVAEEVIDVVPSYKFVPLSYQIISRVSSIIDGDTFQAALRKLVMKLSEQHPHHTLVQLIALKNSGAVEGKGALQFRTNVGDAKSEGAKVYLDELQRTEQRELLASLDIMADAYVQLALLDTRQYHTQKKKIPLSKVQIIAPNSTKTGTVAFDQCLRDRSRRANRVVMPAVLTSRIAPQPDMDYSNVARMLSFEPQFSITDSGIHRPKIIYCYGSDGHRYKQLVKGQDDTRQDLVIEQVFDTMNQFLMEERATPYTQSAAVTSIVGYILGIGDRHSQNILIHEDTGELVHIDFGVVFDQGMALFTPETVPFRLTRDMVDGMGVSGVDGVFTRSCEVTLQLLRKKSASVVTILEVFVHDPLYRWTLSPLKALRIQEGEQDVVRSATLSRTSSRSTNSSVVNDTGGSSNETQPAYGNKAGPSSNDAAARALIRVKQKLEGYEDPNGNALSIEGQVKHLMSVAQDPHNLCVLFPGWAPWL</sequence>
<name>A0A8J4RW95_9STRA</name>
<keyword evidence="4" id="KW-0808">Transferase</keyword>
<feature type="region of interest" description="Disordered" evidence="11">
    <location>
        <begin position="402"/>
        <end position="440"/>
    </location>
</feature>
<dbReference type="PROSITE" id="PS00916">
    <property type="entry name" value="PI3_4_KINASE_2"/>
    <property type="match status" value="1"/>
</dbReference>
<protein>
    <recommendedName>
        <fullName evidence="2">non-specific serine/threonine protein kinase</fullName>
        <ecNumber evidence="2">2.7.11.1</ecNumber>
    </recommendedName>
</protein>
<keyword evidence="8" id="KW-0067">ATP-binding</keyword>
<organism evidence="15 16">
    <name type="scientific">Phytophthora kernoviae 00238/432</name>
    <dbReference type="NCBI Taxonomy" id="1284355"/>
    <lineage>
        <taxon>Eukaryota</taxon>
        <taxon>Sar</taxon>
        <taxon>Stramenopiles</taxon>
        <taxon>Oomycota</taxon>
        <taxon>Peronosporomycetes</taxon>
        <taxon>Peronosporales</taxon>
        <taxon>Peronosporaceae</taxon>
        <taxon>Phytophthora</taxon>
    </lineage>
</organism>
<dbReference type="AlphaFoldDB" id="A0A8J4RW95"/>
<comment type="caution">
    <text evidence="15">The sequence shown here is derived from an EMBL/GenBank/DDBJ whole genome shotgun (WGS) entry which is preliminary data.</text>
</comment>
<dbReference type="PROSITE" id="PS51189">
    <property type="entry name" value="FAT"/>
    <property type="match status" value="1"/>
</dbReference>
<dbReference type="PANTHER" id="PTHR37079">
    <property type="entry name" value="SERINE/THREONINE-PROTEIN KINASE ATM"/>
    <property type="match status" value="1"/>
</dbReference>
<evidence type="ECO:0000313" key="15">
    <source>
        <dbReference type="EMBL" id="KAF4316696.1"/>
    </source>
</evidence>
<evidence type="ECO:0000256" key="4">
    <source>
        <dbReference type="ARBA" id="ARBA00022679"/>
    </source>
</evidence>
<dbReference type="InterPro" id="IPR011009">
    <property type="entry name" value="Kinase-like_dom_sf"/>
</dbReference>
<feature type="domain" description="FATC" evidence="14">
    <location>
        <begin position="464"/>
        <end position="496"/>
    </location>
</feature>
<keyword evidence="3" id="KW-0723">Serine/threonine-protein kinase</keyword>
<dbReference type="SUPFAM" id="SSF56112">
    <property type="entry name" value="Protein kinase-like (PK-like)"/>
    <property type="match status" value="1"/>
</dbReference>
<evidence type="ECO:0000256" key="9">
    <source>
        <dbReference type="ARBA" id="ARBA00023242"/>
    </source>
</evidence>
<dbReference type="GO" id="GO:0004674">
    <property type="term" value="F:protein serine/threonine kinase activity"/>
    <property type="evidence" value="ECO:0007669"/>
    <property type="project" value="UniProtKB-KW"/>
</dbReference>
<dbReference type="GO" id="GO:0005634">
    <property type="term" value="C:nucleus"/>
    <property type="evidence" value="ECO:0007669"/>
    <property type="project" value="UniProtKB-SubCell"/>
</dbReference>
<proteinExistence type="predicted"/>